<dbReference type="AlphaFoldDB" id="A0AAT9FGB8"/>
<organism evidence="2">
    <name type="scientific">Oceaniferula spumae</name>
    <dbReference type="NCBI Taxonomy" id="2979115"/>
    <lineage>
        <taxon>Bacteria</taxon>
        <taxon>Pseudomonadati</taxon>
        <taxon>Verrucomicrobiota</taxon>
        <taxon>Verrucomicrobiia</taxon>
        <taxon>Verrucomicrobiales</taxon>
        <taxon>Verrucomicrobiaceae</taxon>
        <taxon>Oceaniferula</taxon>
    </lineage>
</organism>
<proteinExistence type="predicted"/>
<dbReference type="Pfam" id="PF05076">
    <property type="entry name" value="SUFU"/>
    <property type="match status" value="1"/>
</dbReference>
<protein>
    <recommendedName>
        <fullName evidence="1">Suppressor of fused-like domain-containing protein</fullName>
    </recommendedName>
</protein>
<evidence type="ECO:0000259" key="1">
    <source>
        <dbReference type="Pfam" id="PF05076"/>
    </source>
</evidence>
<accession>A0AAT9FGB8</accession>
<dbReference type="EMBL" id="AP026866">
    <property type="protein sequence ID" value="BDS05016.1"/>
    <property type="molecule type" value="Genomic_DNA"/>
</dbReference>
<gene>
    <name evidence="2" type="ORF">NT6N_00560</name>
</gene>
<sequence length="225" mass="25303">MFKKILSLFGKNTPPPRPEIDEAEAQRWYDQKVEFLETHLGMQHDTVMHAIIPYSVDGGLDLYYFPNGIEGVGIATLELCESPYEGSSNEVFQLYEMVMFTRHAMDLDQAKNEQSKFGKTHSNINSILNVIAQYSAQATLNPNETCEFPEEMDHVGGKCLIFDAYPSDSAANGPHPFGIMTVIEIFRSEMDYARENGGAQLIQKLKDAGHYPYSDLDREPVVPGE</sequence>
<dbReference type="KEGG" id="osu:NT6N_00560"/>
<dbReference type="InterPro" id="IPR020941">
    <property type="entry name" value="SUFU-like_domain"/>
</dbReference>
<feature type="domain" description="Suppressor of fused-like" evidence="1">
    <location>
        <begin position="90"/>
        <end position="219"/>
    </location>
</feature>
<reference evidence="2" key="1">
    <citation type="submission" date="2024-07" db="EMBL/GenBank/DDBJ databases">
        <title>Complete genome sequence of Verrucomicrobiaceae bacterium NT6N.</title>
        <authorList>
            <person name="Huang C."/>
            <person name="Takami H."/>
            <person name="Hamasaki K."/>
        </authorList>
    </citation>
    <scope>NUCLEOTIDE SEQUENCE</scope>
    <source>
        <strain evidence="2">NT6N</strain>
    </source>
</reference>
<name>A0AAT9FGB8_9BACT</name>
<evidence type="ECO:0000313" key="2">
    <source>
        <dbReference type="EMBL" id="BDS05016.1"/>
    </source>
</evidence>